<dbReference type="STRING" id="73230.A0A2B7ZKM9"/>
<gene>
    <name evidence="2" type="ORF">GX50_03468</name>
</gene>
<keyword evidence="3" id="KW-1185">Reference proteome</keyword>
<comment type="caution">
    <text evidence="2">The sequence shown here is derived from an EMBL/GenBank/DDBJ whole genome shotgun (WGS) entry which is preliminary data.</text>
</comment>
<feature type="signal peptide" evidence="1">
    <location>
        <begin position="1"/>
        <end position="19"/>
    </location>
</feature>
<dbReference type="EMBL" id="PDND01000056">
    <property type="protein sequence ID" value="PGH33728.1"/>
    <property type="molecule type" value="Genomic_DNA"/>
</dbReference>
<dbReference type="VEuPathDB" id="FungiDB:EMCG_02672"/>
<dbReference type="Proteomes" id="UP000226031">
    <property type="component" value="Unassembled WGS sequence"/>
</dbReference>
<name>A0A2B7ZKM9_9EURO</name>
<evidence type="ECO:0000313" key="2">
    <source>
        <dbReference type="EMBL" id="PGH33728.1"/>
    </source>
</evidence>
<evidence type="ECO:0000313" key="3">
    <source>
        <dbReference type="Proteomes" id="UP000226031"/>
    </source>
</evidence>
<dbReference type="AlphaFoldDB" id="A0A2B7ZKM9"/>
<reference evidence="2 3" key="1">
    <citation type="submission" date="2017-10" db="EMBL/GenBank/DDBJ databases">
        <title>Comparative genomics in systemic dimorphic fungi from Ajellomycetaceae.</title>
        <authorList>
            <person name="Munoz J.F."/>
            <person name="Mcewen J.G."/>
            <person name="Clay O.K."/>
            <person name="Cuomo C.A."/>
        </authorList>
    </citation>
    <scope>NUCLEOTIDE SEQUENCE [LARGE SCALE GENOMIC DNA]</scope>
    <source>
        <strain evidence="2 3">UAMH4076</strain>
    </source>
</reference>
<proteinExistence type="predicted"/>
<accession>A0A2B7ZKM9</accession>
<feature type="chain" id="PRO_5013151889" evidence="1">
    <location>
        <begin position="20"/>
        <end position="137"/>
    </location>
</feature>
<protein>
    <submittedName>
        <fullName evidence="2">Uncharacterized protein</fullName>
    </submittedName>
</protein>
<sequence>MKSIFSFSVLLSLALSVSSAPHDQSVLIKPNNDGAKLIEEIMISKLSKAGLYLCDRAGFAGRCIHYATPFGQCITIIDQFPRGKGVKSAHPDHGSWCTLYSQPECHGDELHVHHPGFPDLRHQDWDDRACSYNCAAE</sequence>
<keyword evidence="1" id="KW-0732">Signal</keyword>
<organism evidence="2 3">
    <name type="scientific">[Emmonsia] crescens</name>
    <dbReference type="NCBI Taxonomy" id="73230"/>
    <lineage>
        <taxon>Eukaryota</taxon>
        <taxon>Fungi</taxon>
        <taxon>Dikarya</taxon>
        <taxon>Ascomycota</taxon>
        <taxon>Pezizomycotina</taxon>
        <taxon>Eurotiomycetes</taxon>
        <taxon>Eurotiomycetidae</taxon>
        <taxon>Onygenales</taxon>
        <taxon>Ajellomycetaceae</taxon>
        <taxon>Emergomyces</taxon>
    </lineage>
</organism>
<evidence type="ECO:0000256" key="1">
    <source>
        <dbReference type="SAM" id="SignalP"/>
    </source>
</evidence>